<dbReference type="EMBL" id="CAICTM010000700">
    <property type="protein sequence ID" value="CAB9515236.1"/>
    <property type="molecule type" value="Genomic_DNA"/>
</dbReference>
<evidence type="ECO:0000313" key="1">
    <source>
        <dbReference type="EMBL" id="CAB9515236.1"/>
    </source>
</evidence>
<dbReference type="InterPro" id="IPR036865">
    <property type="entry name" value="CRAL-TRIO_dom_sf"/>
</dbReference>
<dbReference type="Gene3D" id="3.40.525.10">
    <property type="entry name" value="CRAL-TRIO lipid binding domain"/>
    <property type="match status" value="1"/>
</dbReference>
<dbReference type="AlphaFoldDB" id="A0A9N8E9P8"/>
<accession>A0A9N8E9P8</accession>
<protein>
    <recommendedName>
        <fullName evidence="3">CRAL-TRIO domain-containing protein</fullName>
    </recommendedName>
</protein>
<dbReference type="SUPFAM" id="SSF52087">
    <property type="entry name" value="CRAL/TRIO domain"/>
    <property type="match status" value="1"/>
</dbReference>
<comment type="caution">
    <text evidence="1">The sequence shown here is derived from an EMBL/GenBank/DDBJ whole genome shotgun (WGS) entry which is preliminary data.</text>
</comment>
<evidence type="ECO:0000313" key="2">
    <source>
        <dbReference type="Proteomes" id="UP001153069"/>
    </source>
</evidence>
<evidence type="ECO:0008006" key="3">
    <source>
        <dbReference type="Google" id="ProtNLM"/>
    </source>
</evidence>
<dbReference type="Proteomes" id="UP001153069">
    <property type="component" value="Unassembled WGS sequence"/>
</dbReference>
<reference evidence="1" key="1">
    <citation type="submission" date="2020-06" db="EMBL/GenBank/DDBJ databases">
        <authorList>
            <consortium name="Plant Systems Biology data submission"/>
        </authorList>
    </citation>
    <scope>NUCLEOTIDE SEQUENCE</scope>
    <source>
        <strain evidence="1">D6</strain>
    </source>
</reference>
<name>A0A9N8E9P8_9STRA</name>
<keyword evidence="2" id="KW-1185">Reference proteome</keyword>
<proteinExistence type="predicted"/>
<gene>
    <name evidence="1" type="ORF">SEMRO_701_G189780.1</name>
</gene>
<sequence length="301" mass="34858">MAEAQEGSANPLVDAALPAPSIATRLTDQDYNSNALSYDEIEWAHAIKQAVEEDEDLQELTDFEYAHYAIFTHGDTDNAVDRIRNMQEFRAEYKISNTAEEGIDLLQEMMTKQQPWLVLDMDYSTEREHFTLVLDYSRLQPSKVKTPEDWRIMVGGQYYLHQIIHATIPSIQKGMVRICDVEGFEWKNFSVDFICTCYHHLFKHYPIKHQELTWMHSSSIANLLHSLFKSMDRDFATSIRLGCQIDCCNGKLETIFLTPTPEVAEARLLKKCCTFMAARYYNQNVFRLPERDATETTDAEE</sequence>
<organism evidence="1 2">
    <name type="scientific">Seminavis robusta</name>
    <dbReference type="NCBI Taxonomy" id="568900"/>
    <lineage>
        <taxon>Eukaryota</taxon>
        <taxon>Sar</taxon>
        <taxon>Stramenopiles</taxon>
        <taxon>Ochrophyta</taxon>
        <taxon>Bacillariophyta</taxon>
        <taxon>Bacillariophyceae</taxon>
        <taxon>Bacillariophycidae</taxon>
        <taxon>Naviculales</taxon>
        <taxon>Naviculaceae</taxon>
        <taxon>Seminavis</taxon>
    </lineage>
</organism>